<dbReference type="PANTHER" id="PTHR10046">
    <property type="entry name" value="ATP DEPENDENT LON PROTEASE FAMILY MEMBER"/>
    <property type="match status" value="1"/>
</dbReference>
<keyword evidence="1 2" id="KW-0645">Protease</keyword>
<feature type="active site" evidence="2">
    <location>
        <position position="636"/>
    </location>
</feature>
<dbReference type="Gene3D" id="1.10.8.60">
    <property type="match status" value="1"/>
</dbReference>
<dbReference type="PRINTS" id="PR00830">
    <property type="entry name" value="ENDOLAPTASE"/>
</dbReference>
<feature type="active site" evidence="2">
    <location>
        <position position="679"/>
    </location>
</feature>
<dbReference type="InterPro" id="IPR027065">
    <property type="entry name" value="Lon_Prtase"/>
</dbReference>
<dbReference type="Gene3D" id="3.30.230.10">
    <property type="match status" value="1"/>
</dbReference>
<evidence type="ECO:0000313" key="5">
    <source>
        <dbReference type="Proteomes" id="UP000286268"/>
    </source>
</evidence>
<dbReference type="Gene3D" id="3.40.50.300">
    <property type="entry name" value="P-loop containing nucleotide triphosphate hydrolases"/>
    <property type="match status" value="2"/>
</dbReference>
<dbReference type="SUPFAM" id="SSF54211">
    <property type="entry name" value="Ribosomal protein S5 domain 2-like"/>
    <property type="match status" value="1"/>
</dbReference>
<dbReference type="EC" id="3.4.21.53" evidence="2"/>
<keyword evidence="5" id="KW-1185">Reference proteome</keyword>
<keyword evidence="2" id="KW-0378">Hydrolase</keyword>
<dbReference type="GO" id="GO:0005524">
    <property type="term" value="F:ATP binding"/>
    <property type="evidence" value="ECO:0007669"/>
    <property type="project" value="InterPro"/>
</dbReference>
<dbReference type="RefSeq" id="WP_128212517.1">
    <property type="nucleotide sequence ID" value="NZ_CP025746.1"/>
</dbReference>
<dbReference type="GO" id="GO:0030163">
    <property type="term" value="P:protein catabolic process"/>
    <property type="evidence" value="ECO:0007669"/>
    <property type="project" value="InterPro"/>
</dbReference>
<protein>
    <recommendedName>
        <fullName evidence="2">endopeptidase La</fullName>
        <ecNumber evidence="2">3.4.21.53</ecNumber>
    </recommendedName>
</protein>
<dbReference type="GO" id="GO:0004252">
    <property type="term" value="F:serine-type endopeptidase activity"/>
    <property type="evidence" value="ECO:0007669"/>
    <property type="project" value="UniProtKB-UniRule"/>
</dbReference>
<comment type="catalytic activity">
    <reaction evidence="2">
        <text>Hydrolysis of proteins in presence of ATP.</text>
        <dbReference type="EC" id="3.4.21.53"/>
    </reaction>
</comment>
<proteinExistence type="inferred from homology"/>
<dbReference type="InterPro" id="IPR020568">
    <property type="entry name" value="Ribosomal_Su5_D2-typ_SF"/>
</dbReference>
<gene>
    <name evidence="4" type="ORF">C1I91_08615</name>
</gene>
<organism evidence="4 5">
    <name type="scientific">Clostridium manihotivorum</name>
    <dbReference type="NCBI Taxonomy" id="2320868"/>
    <lineage>
        <taxon>Bacteria</taxon>
        <taxon>Bacillati</taxon>
        <taxon>Bacillota</taxon>
        <taxon>Clostridia</taxon>
        <taxon>Eubacteriales</taxon>
        <taxon>Clostridiaceae</taxon>
        <taxon>Clostridium</taxon>
    </lineage>
</organism>
<dbReference type="InterPro" id="IPR041699">
    <property type="entry name" value="AAA_32"/>
</dbReference>
<evidence type="ECO:0000256" key="2">
    <source>
        <dbReference type="PROSITE-ProRule" id="PRU01122"/>
    </source>
</evidence>
<evidence type="ECO:0000259" key="3">
    <source>
        <dbReference type="PROSITE" id="PS51786"/>
    </source>
</evidence>
<sequence length="764" mass="87158">MKRELTPQEVIYNVDFSQASKAEDKRFIPEYAEVYKSLETALRIEKQGFNVYLIDLFSKDKLENIINFIEDIFVKKAPPKDICYVVLEDDRYPKPLFLSNGKGKLFKERLEGIKNFYLEKVFAFYNSSSNKEKENIIEEIQKKRSDYISSLVEMAKTEGFDVKATTNGFAFIPLKEGEAMTEKEYEGLEEVSKDQIVTKASKLKYGAEDVLEQLKDIELNSIDKIKKIFKQYLIEESKDIKEDVFKEFIEEKEALDYLNKICDLIEKEVIENYSMNYEEDIEKIEELANRLLINLLVDNNETEHPKVVFEEDPSITSLIGSIEYENHNGVYTTDISLITSGSLLEANEGCLIVRASSLLNNPGSYYYLRKTLMSNKLSYDYNRGYLEFLALNGLKPMPIDINVKIVIIGDSETYDLLYTYDEDFRNLFKIKAQYNPYVSINEEVKMSLISIIKEIKERNKLLLVSNEAINEIGKYLSRKAQDKNKLFIDDEEISRILILSNDIAKKIDKRIIGKNEIISVAYNEELIEKEIISMFKERKMIIDVKSKIVGSINGLSVLDTGYYSFGKPTRITCVCHKGVGRIVDVHKESNLSGNIHAKSIDILNGLLNKLIDPYSRIPVDFHVSFEQTYGMLEGDSASIAEIVCMLSALSKVPIKQSIAVTGSLNQFGEVQPIGGVNEKIEGFYKVCKAIDNVYGKGVVIPFSNISDIVLNSEVEKSIEDGEFHIYAINDIDDAIQILMAEDTCTVEDILSSIKSEINAYNKSK</sequence>
<dbReference type="InterPro" id="IPR014721">
    <property type="entry name" value="Ribsml_uS5_D2-typ_fold_subgr"/>
</dbReference>
<dbReference type="PROSITE" id="PS51786">
    <property type="entry name" value="LON_PROTEOLYTIC"/>
    <property type="match status" value="1"/>
</dbReference>
<dbReference type="InterPro" id="IPR027417">
    <property type="entry name" value="P-loop_NTPase"/>
</dbReference>
<evidence type="ECO:0000256" key="1">
    <source>
        <dbReference type="ARBA" id="ARBA00022670"/>
    </source>
</evidence>
<dbReference type="GO" id="GO:0004176">
    <property type="term" value="F:ATP-dependent peptidase activity"/>
    <property type="evidence" value="ECO:0007669"/>
    <property type="project" value="UniProtKB-UniRule"/>
</dbReference>
<dbReference type="InterPro" id="IPR008269">
    <property type="entry name" value="Lon_proteolytic"/>
</dbReference>
<feature type="domain" description="Lon proteolytic" evidence="3">
    <location>
        <begin position="546"/>
        <end position="741"/>
    </location>
</feature>
<dbReference type="Pfam" id="PF13654">
    <property type="entry name" value="AAA_32"/>
    <property type="match status" value="1"/>
</dbReference>
<dbReference type="EMBL" id="CP025746">
    <property type="protein sequence ID" value="QAA35250.1"/>
    <property type="molecule type" value="Genomic_DNA"/>
</dbReference>
<dbReference type="KEGG" id="cmah:C1I91_08615"/>
<name>A0A410E1N1_9CLOT</name>
<dbReference type="Proteomes" id="UP000286268">
    <property type="component" value="Chromosome"/>
</dbReference>
<evidence type="ECO:0000313" key="4">
    <source>
        <dbReference type="EMBL" id="QAA35250.1"/>
    </source>
</evidence>
<dbReference type="Pfam" id="PF05362">
    <property type="entry name" value="Lon_C"/>
    <property type="match status" value="1"/>
</dbReference>
<comment type="similarity">
    <text evidence="2">Belongs to the peptidase S16 family.</text>
</comment>
<reference evidence="4 5" key="1">
    <citation type="submission" date="2018-01" db="EMBL/GenBank/DDBJ databases">
        <title>Genome Sequencing and Assembly of Anaerobacter polyendosporus strain CT4.</title>
        <authorList>
            <person name="Tachaapaikoon C."/>
            <person name="Sutheeworapong S."/>
            <person name="Jenjaroenpun P."/>
            <person name="Wongsurawat T."/>
            <person name="Nookeaw I."/>
            <person name="Cheawchanlertfa P."/>
            <person name="Kosugi A."/>
            <person name="Cheevadhanarak S."/>
            <person name="Ratanakhanokchai K."/>
        </authorList>
    </citation>
    <scope>NUCLEOTIDE SEQUENCE [LARGE SCALE GENOMIC DNA]</scope>
    <source>
        <strain evidence="4 5">CT4</strain>
    </source>
</reference>
<dbReference type="OrthoDB" id="9758568at2"/>
<dbReference type="GO" id="GO:0006508">
    <property type="term" value="P:proteolysis"/>
    <property type="evidence" value="ECO:0007669"/>
    <property type="project" value="UniProtKB-KW"/>
</dbReference>
<accession>A0A410E1N1</accession>
<keyword evidence="2" id="KW-0720">Serine protease</keyword>
<dbReference type="AlphaFoldDB" id="A0A410E1N1"/>